<dbReference type="Pfam" id="PF06537">
    <property type="entry name" value="DHOR"/>
    <property type="match status" value="1"/>
</dbReference>
<evidence type="ECO:0000313" key="2">
    <source>
        <dbReference type="Proteomes" id="UP000189739"/>
    </source>
</evidence>
<dbReference type="PANTHER" id="PTHR30600">
    <property type="entry name" value="CYTOCHROME C PEROXIDASE-RELATED"/>
    <property type="match status" value="1"/>
</dbReference>
<organism evidence="1 2">
    <name type="scientific">Mucilaginibacter pedocola</name>
    <dbReference type="NCBI Taxonomy" id="1792845"/>
    <lineage>
        <taxon>Bacteria</taxon>
        <taxon>Pseudomonadati</taxon>
        <taxon>Bacteroidota</taxon>
        <taxon>Sphingobacteriia</taxon>
        <taxon>Sphingobacteriales</taxon>
        <taxon>Sphingobacteriaceae</taxon>
        <taxon>Mucilaginibacter</taxon>
    </lineage>
</organism>
<dbReference type="EMBL" id="MBTF01000039">
    <property type="protein sequence ID" value="OOQ56503.1"/>
    <property type="molecule type" value="Genomic_DNA"/>
</dbReference>
<dbReference type="InterPro" id="IPR010538">
    <property type="entry name" value="DHOR"/>
</dbReference>
<comment type="caution">
    <text evidence="1">The sequence shown here is derived from an EMBL/GenBank/DDBJ whole genome shotgun (WGS) entry which is preliminary data.</text>
</comment>
<name>A0A1S9P6B4_9SPHI</name>
<keyword evidence="2" id="KW-1185">Reference proteome</keyword>
<dbReference type="AlphaFoldDB" id="A0A1S9P6B4"/>
<dbReference type="PANTHER" id="PTHR30600:SF4">
    <property type="entry name" value="CYTOCHROME C DOMAIN-CONTAINING PROTEIN"/>
    <property type="match status" value="1"/>
</dbReference>
<dbReference type="STRING" id="1792845.BC343_18850"/>
<dbReference type="Gene3D" id="1.10.760.10">
    <property type="entry name" value="Cytochrome c-like domain"/>
    <property type="match status" value="1"/>
</dbReference>
<dbReference type="Proteomes" id="UP000189739">
    <property type="component" value="Unassembled WGS sequence"/>
</dbReference>
<dbReference type="GO" id="GO:0004130">
    <property type="term" value="F:cytochrome-c peroxidase activity"/>
    <property type="evidence" value="ECO:0007669"/>
    <property type="project" value="TreeGrafter"/>
</dbReference>
<proteinExistence type="predicted"/>
<evidence type="ECO:0000313" key="1">
    <source>
        <dbReference type="EMBL" id="OOQ56503.1"/>
    </source>
</evidence>
<protein>
    <recommendedName>
        <fullName evidence="3">Thiol oxidoreductase</fullName>
    </recommendedName>
</protein>
<reference evidence="1 2" key="1">
    <citation type="submission" date="2016-07" db="EMBL/GenBank/DDBJ databases">
        <title>Genomic analysis of zinc-resistant bacterium Mucilaginibacter pedocola TBZ30.</title>
        <authorList>
            <person name="Huang J."/>
            <person name="Tang J."/>
        </authorList>
    </citation>
    <scope>NUCLEOTIDE SEQUENCE [LARGE SCALE GENOMIC DNA]</scope>
    <source>
        <strain evidence="1 2">TBZ30</strain>
    </source>
</reference>
<dbReference type="GO" id="GO:0020037">
    <property type="term" value="F:heme binding"/>
    <property type="evidence" value="ECO:0007669"/>
    <property type="project" value="InterPro"/>
</dbReference>
<dbReference type="SUPFAM" id="SSF46626">
    <property type="entry name" value="Cytochrome c"/>
    <property type="match status" value="1"/>
</dbReference>
<dbReference type="GO" id="GO:0009055">
    <property type="term" value="F:electron transfer activity"/>
    <property type="evidence" value="ECO:0007669"/>
    <property type="project" value="InterPro"/>
</dbReference>
<dbReference type="RefSeq" id="WP_202909894.1">
    <property type="nucleotide sequence ID" value="NZ_MBTF01000039.1"/>
</dbReference>
<accession>A0A1S9P6B4</accession>
<dbReference type="InterPro" id="IPR051395">
    <property type="entry name" value="Cytochrome_c_Peroxidase/MauG"/>
</dbReference>
<evidence type="ECO:0008006" key="3">
    <source>
        <dbReference type="Google" id="ProtNLM"/>
    </source>
</evidence>
<dbReference type="InterPro" id="IPR036909">
    <property type="entry name" value="Cyt_c-like_dom_sf"/>
</dbReference>
<gene>
    <name evidence="1" type="ORF">BC343_18850</name>
</gene>
<sequence>MAGGQEWRTPPLWGIGLTQKVNGHTNFLHDGRARNLLEAVMWHGGEAQAARDKVNSMPKADRDALVAFLESL</sequence>